<proteinExistence type="predicted"/>
<dbReference type="AlphaFoldDB" id="A0AA35YYP3"/>
<dbReference type="GO" id="GO:0007165">
    <property type="term" value="P:signal transduction"/>
    <property type="evidence" value="ECO:0007669"/>
    <property type="project" value="InterPro"/>
</dbReference>
<dbReference type="Gene3D" id="1.10.8.430">
    <property type="entry name" value="Helical domain of apoptotic protease-activating factors"/>
    <property type="match status" value="1"/>
</dbReference>
<keyword evidence="3" id="KW-0520">NAD</keyword>
<dbReference type="InterPro" id="IPR000157">
    <property type="entry name" value="TIR_dom"/>
</dbReference>
<dbReference type="InterPro" id="IPR042197">
    <property type="entry name" value="Apaf_helical"/>
</dbReference>
<dbReference type="PANTHER" id="PTHR11017">
    <property type="entry name" value="LEUCINE-RICH REPEAT-CONTAINING PROTEIN"/>
    <property type="match status" value="1"/>
</dbReference>
<dbReference type="Pfam" id="PF07725">
    <property type="entry name" value="LRR_3"/>
    <property type="match status" value="1"/>
</dbReference>
<organism evidence="5 6">
    <name type="scientific">Lactuca saligna</name>
    <name type="common">Willowleaf lettuce</name>
    <dbReference type="NCBI Taxonomy" id="75948"/>
    <lineage>
        <taxon>Eukaryota</taxon>
        <taxon>Viridiplantae</taxon>
        <taxon>Streptophyta</taxon>
        <taxon>Embryophyta</taxon>
        <taxon>Tracheophyta</taxon>
        <taxon>Spermatophyta</taxon>
        <taxon>Magnoliopsida</taxon>
        <taxon>eudicotyledons</taxon>
        <taxon>Gunneridae</taxon>
        <taxon>Pentapetalae</taxon>
        <taxon>asterids</taxon>
        <taxon>campanulids</taxon>
        <taxon>Asterales</taxon>
        <taxon>Asteraceae</taxon>
        <taxon>Cichorioideae</taxon>
        <taxon>Cichorieae</taxon>
        <taxon>Lactucinae</taxon>
        <taxon>Lactuca</taxon>
    </lineage>
</organism>
<dbReference type="Gene3D" id="3.40.50.300">
    <property type="entry name" value="P-loop containing nucleotide triphosphate hydrolases"/>
    <property type="match status" value="1"/>
</dbReference>
<dbReference type="InterPro" id="IPR032675">
    <property type="entry name" value="LRR_dom_sf"/>
</dbReference>
<dbReference type="PANTHER" id="PTHR11017:SF544">
    <property type="entry name" value="ADP-RIBOSYL CYCLASE_CYCLIC ADP-RIBOSE HYDROLASE"/>
    <property type="match status" value="1"/>
</dbReference>
<evidence type="ECO:0000259" key="4">
    <source>
        <dbReference type="PROSITE" id="PS50104"/>
    </source>
</evidence>
<feature type="domain" description="TIR" evidence="4">
    <location>
        <begin position="1"/>
        <end position="154"/>
    </location>
</feature>
<keyword evidence="2" id="KW-0677">Repeat</keyword>
<dbReference type="EMBL" id="OX465080">
    <property type="protein sequence ID" value="CAI9282584.1"/>
    <property type="molecule type" value="Genomic_DNA"/>
</dbReference>
<dbReference type="Proteomes" id="UP001177003">
    <property type="component" value="Chromosome 4"/>
</dbReference>
<evidence type="ECO:0000313" key="5">
    <source>
        <dbReference type="EMBL" id="CAI9282584.1"/>
    </source>
</evidence>
<dbReference type="SUPFAM" id="SSF52200">
    <property type="entry name" value="Toll/Interleukin receptor TIR domain"/>
    <property type="match status" value="1"/>
</dbReference>
<sequence>MTVFLSFRGEDTRTNFVDHLYQALNQKSIHTYKDDQRIKKGKNINDELIRSIEDSKLYIIVFSKNYASSSWCLEELVKIMECQRKNEHTAYPLFYDVEPSEVLKQKRAVAEAFAEHENEEAAGKWREALKEAATADGHEATFIKQIVEALSLDLRSIGFNIDEKLVEMESRIKEVASSLGEGFDDVRMIGIKGIGGGGKTTLARAIFDQIAIQFEGKSFIENVREVSNASLFGLKTLQNQVLSDVLNDKDFSVSSVYDGKHMVKRMLHDKKPGSRIIITTRDEQVLVAHRVKFIHDDNLLSDKEASFLFNGYAFGREIPIQGYEDLSRQVVRYAAGLPLTIKALGSFLCGKNEPEWIDALDRLKTIPLAETLKKLKLSYIGLEEDHKEIFLDVACMFKGWQKDLAIATLEICGFHARTALKVLEQKSLITNYDNSDSHKCLGMHDHIEEMGKNIGTKAIKCIRFYTNKLNPYTVVKGLGKMKELRFLSVVFGGHFCNTESDIVSPDFPNALRYLEFNQYPFRSLTKTLLANNLVELKMAHSKVVQLWEGGERKVFRKLRFLDLSCSMLSILDLRLTPNLEP</sequence>
<gene>
    <name evidence="5" type="ORF">LSALG_LOCUS22218</name>
</gene>
<dbReference type="InterPro" id="IPR011713">
    <property type="entry name" value="Leu-rich_rpt_3"/>
</dbReference>
<name>A0AA35YYP3_LACSI</name>
<evidence type="ECO:0000256" key="3">
    <source>
        <dbReference type="ARBA" id="ARBA00023027"/>
    </source>
</evidence>
<dbReference type="Pfam" id="PF23282">
    <property type="entry name" value="WHD_ROQ1"/>
    <property type="match status" value="1"/>
</dbReference>
<dbReference type="Gene3D" id="3.40.50.10140">
    <property type="entry name" value="Toll/interleukin-1 receptor homology (TIR) domain"/>
    <property type="match status" value="1"/>
</dbReference>
<dbReference type="PROSITE" id="PS50104">
    <property type="entry name" value="TIR"/>
    <property type="match status" value="1"/>
</dbReference>
<evidence type="ECO:0000313" key="6">
    <source>
        <dbReference type="Proteomes" id="UP001177003"/>
    </source>
</evidence>
<protein>
    <recommendedName>
        <fullName evidence="4">TIR domain-containing protein</fullName>
    </recommendedName>
</protein>
<reference evidence="5" key="1">
    <citation type="submission" date="2023-04" db="EMBL/GenBank/DDBJ databases">
        <authorList>
            <person name="Vijverberg K."/>
            <person name="Xiong W."/>
            <person name="Schranz E."/>
        </authorList>
    </citation>
    <scope>NUCLEOTIDE SEQUENCE</scope>
</reference>
<dbReference type="InterPro" id="IPR027417">
    <property type="entry name" value="P-loop_NTPase"/>
</dbReference>
<dbReference type="SUPFAM" id="SSF52058">
    <property type="entry name" value="L domain-like"/>
    <property type="match status" value="1"/>
</dbReference>
<dbReference type="InterPro" id="IPR044974">
    <property type="entry name" value="Disease_R_plants"/>
</dbReference>
<dbReference type="FunFam" id="3.40.50.10140:FF:000007">
    <property type="entry name" value="Disease resistance protein (TIR-NBS-LRR class)"/>
    <property type="match status" value="1"/>
</dbReference>
<keyword evidence="1" id="KW-0433">Leucine-rich repeat</keyword>
<evidence type="ECO:0000256" key="2">
    <source>
        <dbReference type="ARBA" id="ARBA00022737"/>
    </source>
</evidence>
<accession>A0AA35YYP3</accession>
<dbReference type="InterPro" id="IPR035897">
    <property type="entry name" value="Toll_tir_struct_dom_sf"/>
</dbReference>
<dbReference type="GO" id="GO:0043531">
    <property type="term" value="F:ADP binding"/>
    <property type="evidence" value="ECO:0007669"/>
    <property type="project" value="InterPro"/>
</dbReference>
<dbReference type="InterPro" id="IPR058192">
    <property type="entry name" value="WHD_ROQ1-like"/>
</dbReference>
<keyword evidence="6" id="KW-1185">Reference proteome</keyword>
<dbReference type="Pfam" id="PF01582">
    <property type="entry name" value="TIR"/>
    <property type="match status" value="1"/>
</dbReference>
<dbReference type="SMART" id="SM00255">
    <property type="entry name" value="TIR"/>
    <property type="match status" value="1"/>
</dbReference>
<dbReference type="Gene3D" id="3.80.10.10">
    <property type="entry name" value="Ribonuclease Inhibitor"/>
    <property type="match status" value="1"/>
</dbReference>
<evidence type="ECO:0000256" key="1">
    <source>
        <dbReference type="ARBA" id="ARBA00022614"/>
    </source>
</evidence>
<dbReference type="InterPro" id="IPR002182">
    <property type="entry name" value="NB-ARC"/>
</dbReference>
<dbReference type="GO" id="GO:0006952">
    <property type="term" value="P:defense response"/>
    <property type="evidence" value="ECO:0007669"/>
    <property type="project" value="InterPro"/>
</dbReference>
<dbReference type="Pfam" id="PF00931">
    <property type="entry name" value="NB-ARC"/>
    <property type="match status" value="1"/>
</dbReference>
<dbReference type="SUPFAM" id="SSF52540">
    <property type="entry name" value="P-loop containing nucleoside triphosphate hydrolases"/>
    <property type="match status" value="1"/>
</dbReference>
<dbReference type="PRINTS" id="PR00364">
    <property type="entry name" value="DISEASERSIST"/>
</dbReference>